<dbReference type="PROSITE" id="PS50977">
    <property type="entry name" value="HTH_TETR_2"/>
    <property type="match status" value="1"/>
</dbReference>
<accession>A0ABW3RRR7</accession>
<dbReference type="InterPro" id="IPR009057">
    <property type="entry name" value="Homeodomain-like_sf"/>
</dbReference>
<evidence type="ECO:0000259" key="3">
    <source>
        <dbReference type="PROSITE" id="PS50977"/>
    </source>
</evidence>
<comment type="caution">
    <text evidence="4">The sequence shown here is derived from an EMBL/GenBank/DDBJ whole genome shotgun (WGS) entry which is preliminary data.</text>
</comment>
<dbReference type="InterPro" id="IPR050624">
    <property type="entry name" value="HTH-type_Tx_Regulator"/>
</dbReference>
<proteinExistence type="predicted"/>
<dbReference type="PANTHER" id="PTHR43479:SF11">
    <property type="entry name" value="ACREF_ENVCD OPERON REPRESSOR-RELATED"/>
    <property type="match status" value="1"/>
</dbReference>
<dbReference type="PRINTS" id="PR00455">
    <property type="entry name" value="HTHTETR"/>
</dbReference>
<dbReference type="Pfam" id="PF00440">
    <property type="entry name" value="TetR_N"/>
    <property type="match status" value="1"/>
</dbReference>
<dbReference type="Proteomes" id="UP001597262">
    <property type="component" value="Unassembled WGS sequence"/>
</dbReference>
<dbReference type="EMBL" id="JBHTLM010000001">
    <property type="protein sequence ID" value="MFD1175104.1"/>
    <property type="molecule type" value="Genomic_DNA"/>
</dbReference>
<dbReference type="PANTHER" id="PTHR43479">
    <property type="entry name" value="ACREF/ENVCD OPERON REPRESSOR-RELATED"/>
    <property type="match status" value="1"/>
</dbReference>
<dbReference type="InterPro" id="IPR036271">
    <property type="entry name" value="Tet_transcr_reg_TetR-rel_C_sf"/>
</dbReference>
<name>A0ABW3RRR7_9BACL</name>
<dbReference type="Gene3D" id="1.10.357.10">
    <property type="entry name" value="Tetracycline Repressor, domain 2"/>
    <property type="match status" value="1"/>
</dbReference>
<dbReference type="SUPFAM" id="SSF46689">
    <property type="entry name" value="Homeodomain-like"/>
    <property type="match status" value="1"/>
</dbReference>
<sequence length="199" mass="22399">MKKIALECFARKGYHNTKISDIVKSAGVSQGTFYWYFASKEKMTLELIQDGREKLVATVAKGYRREAGTVTDMELSTRRLLTELFQFAESERHLMVLLLLKGQGADPAIQTAISQTWQTFGDAFKNNIGRASELGMLPVDPQGVSMRSLLLVSLIEGTMSKWLFGPEHDVDYRSEYSAEQMAYAVAKFEFYGLMGDPLE</sequence>
<evidence type="ECO:0000256" key="2">
    <source>
        <dbReference type="PROSITE-ProRule" id="PRU00335"/>
    </source>
</evidence>
<keyword evidence="5" id="KW-1185">Reference proteome</keyword>
<evidence type="ECO:0000256" key="1">
    <source>
        <dbReference type="ARBA" id="ARBA00023125"/>
    </source>
</evidence>
<feature type="domain" description="HTH tetR-type" evidence="3">
    <location>
        <begin position="1"/>
        <end position="55"/>
    </location>
</feature>
<gene>
    <name evidence="4" type="ORF">ACFQ3W_02110</name>
</gene>
<feature type="DNA-binding region" description="H-T-H motif" evidence="2">
    <location>
        <begin position="18"/>
        <end position="37"/>
    </location>
</feature>
<dbReference type="RefSeq" id="WP_379316114.1">
    <property type="nucleotide sequence ID" value="NZ_JBHTLM010000001.1"/>
</dbReference>
<reference evidence="5" key="1">
    <citation type="journal article" date="2019" name="Int. J. Syst. Evol. Microbiol.">
        <title>The Global Catalogue of Microorganisms (GCM) 10K type strain sequencing project: providing services to taxonomists for standard genome sequencing and annotation.</title>
        <authorList>
            <consortium name="The Broad Institute Genomics Platform"/>
            <consortium name="The Broad Institute Genome Sequencing Center for Infectious Disease"/>
            <person name="Wu L."/>
            <person name="Ma J."/>
        </authorList>
    </citation>
    <scope>NUCLEOTIDE SEQUENCE [LARGE SCALE GENOMIC DNA]</scope>
    <source>
        <strain evidence="5">CCUG 59189</strain>
    </source>
</reference>
<protein>
    <submittedName>
        <fullName evidence="4">TetR/AcrR family transcriptional regulator</fullName>
    </submittedName>
</protein>
<evidence type="ECO:0000313" key="4">
    <source>
        <dbReference type="EMBL" id="MFD1175104.1"/>
    </source>
</evidence>
<dbReference type="Gene3D" id="1.10.10.60">
    <property type="entry name" value="Homeodomain-like"/>
    <property type="match status" value="1"/>
</dbReference>
<keyword evidence="1 2" id="KW-0238">DNA-binding</keyword>
<dbReference type="InterPro" id="IPR001647">
    <property type="entry name" value="HTH_TetR"/>
</dbReference>
<evidence type="ECO:0000313" key="5">
    <source>
        <dbReference type="Proteomes" id="UP001597262"/>
    </source>
</evidence>
<organism evidence="4 5">
    <name type="scientific">Paenibacillus puldeungensis</name>
    <dbReference type="NCBI Taxonomy" id="696536"/>
    <lineage>
        <taxon>Bacteria</taxon>
        <taxon>Bacillati</taxon>
        <taxon>Bacillota</taxon>
        <taxon>Bacilli</taxon>
        <taxon>Bacillales</taxon>
        <taxon>Paenibacillaceae</taxon>
        <taxon>Paenibacillus</taxon>
    </lineage>
</organism>
<dbReference type="SUPFAM" id="SSF48498">
    <property type="entry name" value="Tetracyclin repressor-like, C-terminal domain"/>
    <property type="match status" value="1"/>
</dbReference>